<dbReference type="Gene3D" id="3.40.50.2000">
    <property type="entry name" value="Glycogen Phosphorylase B"/>
    <property type="match status" value="2"/>
</dbReference>
<evidence type="ECO:0000259" key="2">
    <source>
        <dbReference type="Pfam" id="PF02350"/>
    </source>
</evidence>
<dbReference type="SUPFAM" id="SSF53756">
    <property type="entry name" value="UDP-Glycosyltransferase/glycogen phosphorylase"/>
    <property type="match status" value="1"/>
</dbReference>
<comment type="similarity">
    <text evidence="1">Belongs to the UDP-N-acetylglucosamine 2-epimerase family.</text>
</comment>
<name>A0A2T6AJR3_9FLAO</name>
<gene>
    <name evidence="3" type="ORF">C8P64_0039</name>
</gene>
<dbReference type="NCBIfam" id="TIGR00236">
    <property type="entry name" value="wecB"/>
    <property type="match status" value="1"/>
</dbReference>
<feature type="domain" description="UDP-N-acetylglucosamine 2-epimerase" evidence="2">
    <location>
        <begin position="26"/>
        <end position="355"/>
    </location>
</feature>
<organism evidence="3 4">
    <name type="scientific">Christiangramia gaetbulicola</name>
    <dbReference type="NCBI Taxonomy" id="703340"/>
    <lineage>
        <taxon>Bacteria</taxon>
        <taxon>Pseudomonadati</taxon>
        <taxon>Bacteroidota</taxon>
        <taxon>Flavobacteriia</taxon>
        <taxon>Flavobacteriales</taxon>
        <taxon>Flavobacteriaceae</taxon>
        <taxon>Christiangramia</taxon>
    </lineage>
</organism>
<dbReference type="PANTHER" id="PTHR43174:SF1">
    <property type="entry name" value="UDP-N-ACETYLGLUCOSAMINE 2-EPIMERASE"/>
    <property type="match status" value="1"/>
</dbReference>
<keyword evidence="1" id="KW-0413">Isomerase</keyword>
<comment type="caution">
    <text evidence="3">The sequence shown here is derived from an EMBL/GenBank/DDBJ whole genome shotgun (WGS) entry which is preliminary data.</text>
</comment>
<reference evidence="3 4" key="1">
    <citation type="submission" date="2018-04" db="EMBL/GenBank/DDBJ databases">
        <title>Genomic Encyclopedia of Archaeal and Bacterial Type Strains, Phase II (KMG-II): from individual species to whole genera.</title>
        <authorList>
            <person name="Goeker M."/>
        </authorList>
    </citation>
    <scope>NUCLEOTIDE SEQUENCE [LARGE SCALE GENOMIC DNA]</scope>
    <source>
        <strain evidence="3 4">DSM 23082</strain>
    </source>
</reference>
<dbReference type="InterPro" id="IPR029767">
    <property type="entry name" value="WecB-like"/>
</dbReference>
<dbReference type="AlphaFoldDB" id="A0A2T6AJR3"/>
<dbReference type="OrthoDB" id="9803238at2"/>
<dbReference type="PANTHER" id="PTHR43174">
    <property type="entry name" value="UDP-N-ACETYLGLUCOSAMINE 2-EPIMERASE"/>
    <property type="match status" value="1"/>
</dbReference>
<sequence length="358" mass="40023">MKIDLIAGARPNFVKIAAILHAIKNSDKKFDYRLIHTGQHYDHNMSGSFFSDLNIPLPDITLESGSGTQARQTASIMTGYEDLVSKKRPDLCLVVGDVNSSMACAITAKKSNIKVAHVEAGIRSGDLSMPEEINRILIDSISDYFFTTSRKATDFLLNTGKSKEQVFFVGNTMIDTLRRFEADFKKPEVWDTLNLKNTQYLVLTLHRPNNVDEVSNLVKILHIIGDNSRGLPIIFPVHPRTAKILNSQKLSLKNVFFTAPLSYLEFNYLVKNSKMVITDSGGITEETTVLGIPCITLRNSTERPETVSIGTNELIGTDSENIPEYLDKLFEARWKTGGIPELWDGKSGIRILEELSRL</sequence>
<dbReference type="InterPro" id="IPR003331">
    <property type="entry name" value="UDP_GlcNAc_Epimerase_2_dom"/>
</dbReference>
<evidence type="ECO:0000313" key="3">
    <source>
        <dbReference type="EMBL" id="PTX44069.1"/>
    </source>
</evidence>
<dbReference type="RefSeq" id="WP_108170050.1">
    <property type="nucleotide sequence ID" value="NZ_QBKQ01000001.1"/>
</dbReference>
<protein>
    <submittedName>
        <fullName evidence="3">UDP-N-acetylglucosamine 2-epimerase (Non-hydrolysing)</fullName>
    </submittedName>
</protein>
<dbReference type="EMBL" id="QBKQ01000001">
    <property type="protein sequence ID" value="PTX44069.1"/>
    <property type="molecule type" value="Genomic_DNA"/>
</dbReference>
<evidence type="ECO:0000313" key="4">
    <source>
        <dbReference type="Proteomes" id="UP000244174"/>
    </source>
</evidence>
<dbReference type="Pfam" id="PF02350">
    <property type="entry name" value="Epimerase_2"/>
    <property type="match status" value="1"/>
</dbReference>
<dbReference type="Proteomes" id="UP000244174">
    <property type="component" value="Unassembled WGS sequence"/>
</dbReference>
<dbReference type="GO" id="GO:0016853">
    <property type="term" value="F:isomerase activity"/>
    <property type="evidence" value="ECO:0007669"/>
    <property type="project" value="UniProtKB-KW"/>
</dbReference>
<accession>A0A2T6AJR3</accession>
<keyword evidence="4" id="KW-1185">Reference proteome</keyword>
<evidence type="ECO:0000256" key="1">
    <source>
        <dbReference type="RuleBase" id="RU003513"/>
    </source>
</evidence>
<dbReference type="CDD" id="cd03786">
    <property type="entry name" value="GTB_UDP-GlcNAc_2-Epimerase"/>
    <property type="match status" value="1"/>
</dbReference>
<proteinExistence type="inferred from homology"/>